<dbReference type="PANTHER" id="PTHR18934">
    <property type="entry name" value="ATP-DEPENDENT RNA HELICASE"/>
    <property type="match status" value="1"/>
</dbReference>
<feature type="region of interest" description="Disordered" evidence="8">
    <location>
        <begin position="1549"/>
        <end position="1596"/>
    </location>
</feature>
<comment type="similarity">
    <text evidence="6">Belongs to the DExH box helicase family.</text>
</comment>
<dbReference type="GO" id="GO:0004386">
    <property type="term" value="F:helicase activity"/>
    <property type="evidence" value="ECO:0007669"/>
    <property type="project" value="UniProtKB-KW"/>
</dbReference>
<dbReference type="Pfam" id="PF05773">
    <property type="entry name" value="RWD"/>
    <property type="match status" value="1"/>
</dbReference>
<evidence type="ECO:0000256" key="7">
    <source>
        <dbReference type="SAM" id="Coils"/>
    </source>
</evidence>
<dbReference type="InterPro" id="IPR011545">
    <property type="entry name" value="DEAD/DEAH_box_helicase_dom"/>
</dbReference>
<evidence type="ECO:0000256" key="6">
    <source>
        <dbReference type="ARBA" id="ARBA00060772"/>
    </source>
</evidence>
<evidence type="ECO:0000313" key="14">
    <source>
        <dbReference type="Proteomes" id="UP000789595"/>
    </source>
</evidence>
<feature type="compositionally biased region" description="Basic residues" evidence="8">
    <location>
        <begin position="40"/>
        <end position="49"/>
    </location>
</feature>
<dbReference type="InterPro" id="IPR002464">
    <property type="entry name" value="DNA/RNA_helicase_DEAH_CS"/>
</dbReference>
<evidence type="ECO:0000256" key="4">
    <source>
        <dbReference type="ARBA" id="ARBA00022840"/>
    </source>
</evidence>
<dbReference type="InterPro" id="IPR011709">
    <property type="entry name" value="DEAD-box_helicase_OB_fold"/>
</dbReference>
<evidence type="ECO:0000256" key="5">
    <source>
        <dbReference type="ARBA" id="ARBA00022884"/>
    </source>
</evidence>
<dbReference type="InterPro" id="IPR006575">
    <property type="entry name" value="RWD_dom"/>
</dbReference>
<dbReference type="InterPro" id="IPR014001">
    <property type="entry name" value="Helicase_ATP-bd"/>
</dbReference>
<dbReference type="Gene3D" id="3.40.50.300">
    <property type="entry name" value="P-loop containing nucleotide triphosphate hydrolases"/>
    <property type="match status" value="2"/>
</dbReference>
<dbReference type="CDD" id="cd17917">
    <property type="entry name" value="DEXHc_RHA-like"/>
    <property type="match status" value="1"/>
</dbReference>
<dbReference type="PROSITE" id="PS00690">
    <property type="entry name" value="DEAH_ATP_HELICASE"/>
    <property type="match status" value="1"/>
</dbReference>
<keyword evidence="14" id="KW-1185">Reference proteome</keyword>
<feature type="domain" description="RWD" evidence="10">
    <location>
        <begin position="313"/>
        <end position="420"/>
    </location>
</feature>
<dbReference type="GO" id="GO:0003723">
    <property type="term" value="F:RNA binding"/>
    <property type="evidence" value="ECO:0007669"/>
    <property type="project" value="UniProtKB-KW"/>
</dbReference>
<keyword evidence="1" id="KW-0547">Nucleotide-binding</keyword>
<dbReference type="InterPro" id="IPR016135">
    <property type="entry name" value="UBQ-conjugating_enzyme/RWD"/>
</dbReference>
<dbReference type="FunFam" id="3.40.50.300:FF:000526">
    <property type="entry name" value="DExH-box ATP-dependent RNA helicase DExH3"/>
    <property type="match status" value="1"/>
</dbReference>
<accession>A0A8J2S6D6</accession>
<evidence type="ECO:0000259" key="9">
    <source>
        <dbReference type="PROSITE" id="PS50213"/>
    </source>
</evidence>
<dbReference type="SMART" id="SM00490">
    <property type="entry name" value="HELICc"/>
    <property type="match status" value="1"/>
</dbReference>
<dbReference type="Pfam" id="PF21010">
    <property type="entry name" value="HA2_C"/>
    <property type="match status" value="1"/>
</dbReference>
<evidence type="ECO:0000259" key="10">
    <source>
        <dbReference type="PROSITE" id="PS50908"/>
    </source>
</evidence>
<dbReference type="Proteomes" id="UP000789595">
    <property type="component" value="Unassembled WGS sequence"/>
</dbReference>
<dbReference type="GO" id="GO:0016787">
    <property type="term" value="F:hydrolase activity"/>
    <property type="evidence" value="ECO:0007669"/>
    <property type="project" value="UniProtKB-KW"/>
</dbReference>
<dbReference type="Pfam" id="PF02469">
    <property type="entry name" value="Fasciclin"/>
    <property type="match status" value="1"/>
</dbReference>
<evidence type="ECO:0000256" key="2">
    <source>
        <dbReference type="ARBA" id="ARBA00022801"/>
    </source>
</evidence>
<dbReference type="PANTHER" id="PTHR18934:SF237">
    <property type="entry name" value="ATP-DEPENDENT DNA_RNA HELICASE DHX36"/>
    <property type="match status" value="1"/>
</dbReference>
<sequence length="1696" mass="184836">MGRMNNARRQQQNAEVINKSTRSRFSTWKPPSKKKEGKGGKGRGRGGGKGRRDEAKPEARVIGGLTVRAAKKKTDPKPQSATSAALERQRRLLKGVDVNALEAVDMSKDHAKLVEELLLSYGVVDDGSGSQQASKVPAPPPKPKPLPTGDAMPPKPPAPPPPIDDDAPPPGKEQAAIWTHLTKRLCFKDSRARQALQHSKTNTLSAALDWLCVTCDEAELTKSLRRNNKAARVTVVTGSSGGVELAGSIDWQLATAACGLEALGFDSKDAKQALSEAKGDERRALNLLTQKSCSSLRASDAVEAELAAQERSDEVEALKAIFGDDAISLVDDCVKISLDSREFLELRKPAGSVKSSLECFVSGQDAYPVRGPPRLLFRNALLPPGVLRDVHLQLCKHVSSIEGPALYEACEWLRDAVHESHARFLGEGVAPVVDEEEEKAASICKAEAERREADKVQKEADAAAQARADKASRVAFLKSSNSNEDLVQARRDAERARSEALRAEGVVEDEDETDEDIVMPSQLGAEFDERASCLAAKLQAPEDACRALLKQASVSKECKRLFQANDTERAWQQAIQEAERLHGVRRIGEKRGLSVNNMPENFAPSPMLLDIMAQIDEQVQQHPYLEANNDPPPEVVEEEPEDPAVTKQALEESKKLKKELDTKRSKDETYKRLLAQRKQLPAYQRGSSVVKAIRERRVVVVSADTGAGKTTQVPQLVLDDCIDRGEGARCSLVVTQPRRISAVGVAQRVAEERAEKIGKTVGYSIRGEAKRSTDTRILLCTTGVLLRRLQCDGELKTLSHVFVDEVHERDVATDFLLIVLRRLLTKRPKLKLILMSATLNAQVFADYFRQFDPYLAEIPGRAHPVQAFYLEDALALTGLRVDARDECAVGSFRSKQASRGSQPKSALVGLTKRDWAAKLKDYPDDVHSSLSALDPACVNYALIVRVVEAIFVRGSDPWTKHCFESVKDDKDGAILIFVTGLAEITATVEKLRSSEVLEGRATIHALHSQLSTSDQQAIFRRAPKGTRKIVVSTNIAETSITIDDVVYVVDAARVKENRYDADRGLATLEEVFVSRAAARQRRGRAGRVRPGVAFHLVTRLAHDGEFDAYPQPEILRTSLEDLVLQILVLDLGDPKKFLRGAVSPPTAQAVDRALELLAQIDALEPMDSDGSPKVAALTALGFHLAALPVEPRVGKLLLVGAMLGATGAALTLAAVMTSPRSIFVAPFDMRDQADEARRHLAVAYSDHLTGVAAFDEWRQQKKSRNEFRWARANFCGGQTLKAIDQSRDQFARHLQSIGFIGKGNKALREALNGTADLLPDSQSGSKSASDAADASARSAALLKALLCAGLYPNVLVAPRDVRLLGEKAPEVSVRGRVLSLRAEPSFTPSSKSKTAGECAFTRCDPDVERCIKERQESGRRPRFDDGPEDAAYLHPCCLCFDATALDHRYVVYREIVRTAKVYVRDATTVAPLALILFGGRLTVHHERGIISVDEKVHFRAPPKVATLASILRSELEALLLRKIVTPDAQVDQRERAFVDASRAVLGAEALGDAQKRSTNKGAAFQPKSRPKPKKKERPPVVVSTGQDHDESATHGDAQAYQKPAGFKEPARLFCTTSIEPANKDQLVKILTYHVVPGTALSTDLTEGVLPTVQGETVEVTLDPIAINGAGVAIPDILASNGVVHVIDAVLTPPEGL</sequence>
<dbReference type="Pfam" id="PF26026">
    <property type="entry name" value="RNA_hel_CTD"/>
    <property type="match status" value="1"/>
</dbReference>
<evidence type="ECO:0000259" key="11">
    <source>
        <dbReference type="PROSITE" id="PS51192"/>
    </source>
</evidence>
<dbReference type="PROSITE" id="PS51194">
    <property type="entry name" value="HELICASE_CTER"/>
    <property type="match status" value="1"/>
</dbReference>
<dbReference type="PROSITE" id="PS50213">
    <property type="entry name" value="FAS1"/>
    <property type="match status" value="1"/>
</dbReference>
<dbReference type="Pfam" id="PF07717">
    <property type="entry name" value="OB_NTP_bind"/>
    <property type="match status" value="1"/>
</dbReference>
<dbReference type="Gene3D" id="2.30.180.10">
    <property type="entry name" value="FAS1 domain"/>
    <property type="match status" value="1"/>
</dbReference>
<feature type="domain" description="Helicase C-terminal" evidence="12">
    <location>
        <begin position="958"/>
        <end position="1130"/>
    </location>
</feature>
<dbReference type="Pfam" id="PF00270">
    <property type="entry name" value="DEAD"/>
    <property type="match status" value="1"/>
</dbReference>
<feature type="compositionally biased region" description="Pro residues" evidence="8">
    <location>
        <begin position="153"/>
        <end position="162"/>
    </location>
</feature>
<dbReference type="Pfam" id="PF00271">
    <property type="entry name" value="Helicase_C"/>
    <property type="match status" value="1"/>
</dbReference>
<evidence type="ECO:0000256" key="3">
    <source>
        <dbReference type="ARBA" id="ARBA00022806"/>
    </source>
</evidence>
<feature type="domain" description="Helicase ATP-binding" evidence="11">
    <location>
        <begin position="690"/>
        <end position="857"/>
    </location>
</feature>
<dbReference type="SMART" id="SM00847">
    <property type="entry name" value="HA2"/>
    <property type="match status" value="1"/>
</dbReference>
<proteinExistence type="inferred from homology"/>
<evidence type="ECO:0000256" key="1">
    <source>
        <dbReference type="ARBA" id="ARBA00022741"/>
    </source>
</evidence>
<feature type="compositionally biased region" description="Polar residues" evidence="8">
    <location>
        <begin position="7"/>
        <end position="26"/>
    </location>
</feature>
<dbReference type="GO" id="GO:0005634">
    <property type="term" value="C:nucleus"/>
    <property type="evidence" value="ECO:0007669"/>
    <property type="project" value="TreeGrafter"/>
</dbReference>
<feature type="compositionally biased region" description="Pro residues" evidence="8">
    <location>
        <begin position="137"/>
        <end position="146"/>
    </location>
</feature>
<dbReference type="GO" id="GO:0005524">
    <property type="term" value="F:ATP binding"/>
    <property type="evidence" value="ECO:0007669"/>
    <property type="project" value="UniProtKB-KW"/>
</dbReference>
<keyword evidence="4" id="KW-0067">ATP-binding</keyword>
<feature type="domain" description="FAS1" evidence="9">
    <location>
        <begin position="1504"/>
        <end position="1690"/>
    </location>
</feature>
<dbReference type="Gene3D" id="1.20.120.1080">
    <property type="match status" value="1"/>
</dbReference>
<gene>
    <name evidence="13" type="ORF">PECAL_1P02780</name>
</gene>
<evidence type="ECO:0008006" key="15">
    <source>
        <dbReference type="Google" id="ProtNLM"/>
    </source>
</evidence>
<keyword evidence="5" id="KW-0694">RNA-binding</keyword>
<organism evidence="13 14">
    <name type="scientific">Pelagomonas calceolata</name>
    <dbReference type="NCBI Taxonomy" id="35677"/>
    <lineage>
        <taxon>Eukaryota</taxon>
        <taxon>Sar</taxon>
        <taxon>Stramenopiles</taxon>
        <taxon>Ochrophyta</taxon>
        <taxon>Pelagophyceae</taxon>
        <taxon>Pelagomonadales</taxon>
        <taxon>Pelagomonadaceae</taxon>
        <taxon>Pelagomonas</taxon>
    </lineage>
</organism>
<dbReference type="SMART" id="SM00554">
    <property type="entry name" value="FAS1"/>
    <property type="match status" value="1"/>
</dbReference>
<evidence type="ECO:0000313" key="13">
    <source>
        <dbReference type="EMBL" id="CAH0363936.1"/>
    </source>
</evidence>
<dbReference type="OrthoDB" id="5600252at2759"/>
<feature type="region of interest" description="Disordered" evidence="8">
    <location>
        <begin position="624"/>
        <end position="646"/>
    </location>
</feature>
<dbReference type="InterPro" id="IPR027417">
    <property type="entry name" value="P-loop_NTPase"/>
</dbReference>
<dbReference type="InterPro" id="IPR000782">
    <property type="entry name" value="FAS1_domain"/>
</dbReference>
<dbReference type="InterPro" id="IPR036378">
    <property type="entry name" value="FAS1_dom_sf"/>
</dbReference>
<dbReference type="InterPro" id="IPR059023">
    <property type="entry name" value="RNA_hel_CTD"/>
</dbReference>
<dbReference type="SUPFAM" id="SSF52540">
    <property type="entry name" value="P-loop containing nucleoside triphosphate hydrolases"/>
    <property type="match status" value="1"/>
</dbReference>
<dbReference type="CDD" id="cd18791">
    <property type="entry name" value="SF2_C_RHA"/>
    <property type="match status" value="1"/>
</dbReference>
<feature type="compositionally biased region" description="Basic and acidic residues" evidence="8">
    <location>
        <begin position="50"/>
        <end position="59"/>
    </location>
</feature>
<evidence type="ECO:0000259" key="12">
    <source>
        <dbReference type="PROSITE" id="PS51194"/>
    </source>
</evidence>
<keyword evidence="2" id="KW-0378">Hydrolase</keyword>
<dbReference type="InterPro" id="IPR007502">
    <property type="entry name" value="Helicase-assoc_dom"/>
</dbReference>
<feature type="coiled-coil region" evidence="7">
    <location>
        <begin position="446"/>
        <end position="503"/>
    </location>
</feature>
<keyword evidence="3" id="KW-0347">Helicase</keyword>
<name>A0A8J2S6D6_9STRA</name>
<dbReference type="InterPro" id="IPR001650">
    <property type="entry name" value="Helicase_C-like"/>
</dbReference>
<reference evidence="13" key="1">
    <citation type="submission" date="2021-11" db="EMBL/GenBank/DDBJ databases">
        <authorList>
            <consortium name="Genoscope - CEA"/>
            <person name="William W."/>
        </authorList>
    </citation>
    <scope>NUCLEOTIDE SEQUENCE</scope>
</reference>
<dbReference type="SUPFAM" id="SSF82153">
    <property type="entry name" value="FAS1 domain"/>
    <property type="match status" value="1"/>
</dbReference>
<protein>
    <recommendedName>
        <fullName evidence="15">RNA helicase</fullName>
    </recommendedName>
</protein>
<dbReference type="PROSITE" id="PS51192">
    <property type="entry name" value="HELICASE_ATP_BIND_1"/>
    <property type="match status" value="1"/>
</dbReference>
<dbReference type="SUPFAM" id="SSF54495">
    <property type="entry name" value="UBC-like"/>
    <property type="match status" value="1"/>
</dbReference>
<comment type="caution">
    <text evidence="13">The sequence shown here is derived from an EMBL/GenBank/DDBJ whole genome shotgun (WGS) entry which is preliminary data.</text>
</comment>
<dbReference type="SMART" id="SM00487">
    <property type="entry name" value="DEXDc"/>
    <property type="match status" value="1"/>
</dbReference>
<dbReference type="PROSITE" id="PS50908">
    <property type="entry name" value="RWD"/>
    <property type="match status" value="1"/>
</dbReference>
<evidence type="ECO:0000256" key="8">
    <source>
        <dbReference type="SAM" id="MobiDB-lite"/>
    </source>
</evidence>
<dbReference type="Gene3D" id="3.10.110.10">
    <property type="entry name" value="Ubiquitin Conjugating Enzyme"/>
    <property type="match status" value="1"/>
</dbReference>
<feature type="region of interest" description="Disordered" evidence="8">
    <location>
        <begin position="1"/>
        <end position="88"/>
    </location>
</feature>
<feature type="region of interest" description="Disordered" evidence="8">
    <location>
        <begin position="125"/>
        <end position="173"/>
    </location>
</feature>
<keyword evidence="7" id="KW-0175">Coiled coil</keyword>
<dbReference type="EMBL" id="CAKKNE010000001">
    <property type="protein sequence ID" value="CAH0363936.1"/>
    <property type="molecule type" value="Genomic_DNA"/>
</dbReference>